<evidence type="ECO:0000256" key="11">
    <source>
        <dbReference type="ARBA" id="ARBA00022989"/>
    </source>
</evidence>
<evidence type="ECO:0000256" key="4">
    <source>
        <dbReference type="ARBA" id="ARBA00010815"/>
    </source>
</evidence>
<keyword evidence="11 15" id="KW-1133">Transmembrane helix</keyword>
<dbReference type="GO" id="GO:0006665">
    <property type="term" value="P:sphingolipid metabolic process"/>
    <property type="evidence" value="ECO:0007669"/>
    <property type="project" value="UniProtKB-KW"/>
</dbReference>
<keyword evidence="7" id="KW-0808">Transferase</keyword>
<evidence type="ECO:0000256" key="1">
    <source>
        <dbReference type="ARBA" id="ARBA00004141"/>
    </source>
</evidence>
<reference evidence="16" key="1">
    <citation type="journal article" date="2020" name="Fungal Divers.">
        <title>Resolving the Mortierellaceae phylogeny through synthesis of multi-gene phylogenetics and phylogenomics.</title>
        <authorList>
            <person name="Vandepol N."/>
            <person name="Liber J."/>
            <person name="Desiro A."/>
            <person name="Na H."/>
            <person name="Kennedy M."/>
            <person name="Barry K."/>
            <person name="Grigoriev I.V."/>
            <person name="Miller A.N."/>
            <person name="O'Donnell K."/>
            <person name="Stajich J.E."/>
            <person name="Bonito G."/>
        </authorList>
    </citation>
    <scope>NUCLEOTIDE SEQUENCE</scope>
    <source>
        <strain evidence="16">BC1065</strain>
    </source>
</reference>
<dbReference type="InterPro" id="IPR052290">
    <property type="entry name" value="Sphingo_C9-MT"/>
</dbReference>
<evidence type="ECO:0000256" key="2">
    <source>
        <dbReference type="ARBA" id="ARBA00004760"/>
    </source>
</evidence>
<organism evidence="16 17">
    <name type="scientific">Actinomortierella ambigua</name>
    <dbReference type="NCBI Taxonomy" id="1343610"/>
    <lineage>
        <taxon>Eukaryota</taxon>
        <taxon>Fungi</taxon>
        <taxon>Fungi incertae sedis</taxon>
        <taxon>Mucoromycota</taxon>
        <taxon>Mortierellomycotina</taxon>
        <taxon>Mortierellomycetes</taxon>
        <taxon>Mortierellales</taxon>
        <taxon>Mortierellaceae</taxon>
        <taxon>Actinomortierella</taxon>
    </lineage>
</organism>
<keyword evidence="12" id="KW-0443">Lipid metabolism</keyword>
<dbReference type="SUPFAM" id="SSF53335">
    <property type="entry name" value="S-adenosyl-L-methionine-dependent methyltransferases"/>
    <property type="match status" value="1"/>
</dbReference>
<evidence type="ECO:0000256" key="10">
    <source>
        <dbReference type="ARBA" id="ARBA00022919"/>
    </source>
</evidence>
<dbReference type="InterPro" id="IPR029063">
    <property type="entry name" value="SAM-dependent_MTases_sf"/>
</dbReference>
<comment type="caution">
    <text evidence="16">The sequence shown here is derived from an EMBL/GenBank/DDBJ whole genome shotgun (WGS) entry which is preliminary data.</text>
</comment>
<feature type="transmembrane region" description="Helical" evidence="15">
    <location>
        <begin position="39"/>
        <end position="56"/>
    </location>
</feature>
<dbReference type="AlphaFoldDB" id="A0A9P6U230"/>
<evidence type="ECO:0000256" key="6">
    <source>
        <dbReference type="ARBA" id="ARBA00022603"/>
    </source>
</evidence>
<dbReference type="EMBL" id="JAAAJB010000416">
    <property type="protein sequence ID" value="KAG0256282.1"/>
    <property type="molecule type" value="Genomic_DNA"/>
</dbReference>
<keyword evidence="8" id="KW-0949">S-adenosyl-L-methionine</keyword>
<dbReference type="GO" id="GO:0032259">
    <property type="term" value="P:methylation"/>
    <property type="evidence" value="ECO:0007669"/>
    <property type="project" value="UniProtKB-KW"/>
</dbReference>
<evidence type="ECO:0000256" key="7">
    <source>
        <dbReference type="ARBA" id="ARBA00022679"/>
    </source>
</evidence>
<dbReference type="EC" id="2.1.1.317" evidence="14"/>
<comment type="subcellular location">
    <subcellularLocation>
        <location evidence="1">Membrane</location>
        <topology evidence="1">Multi-pass membrane protein</topology>
    </subcellularLocation>
</comment>
<proteinExistence type="inferred from homology"/>
<comment type="similarity">
    <text evidence="4">Belongs to the CFA/CMAS family.</text>
</comment>
<dbReference type="Proteomes" id="UP000807716">
    <property type="component" value="Unassembled WGS sequence"/>
</dbReference>
<dbReference type="PANTHER" id="PTHR45197:SF1">
    <property type="entry name" value="SPHINGOLIPID C9-METHYLTRANSFERASE A-RELATED"/>
    <property type="match status" value="1"/>
</dbReference>
<sequence>MSPQTPVQPGSSWKKTNWANIKNADYPVEVAGNQTFNNIHLATAIIALPFMIITVVKLPMYLYVPLTLVLALPIFAGYFVYGSQFALPVGNRVTPAGKNIEEYLTIHDPALKKYKGKNKIPMETFFEAYFAGQIDINGDCLEILENRHDWARFSMTVSQAKFFVTQWIPELLWHSKKQDEDQVRDHYDRGDDFYEAFLGPRMIYTSGMMSDKNKNETLEQLQDNKLKVVCETLQLKKGERHLDIGCGWGTLVAYAAKNYGTDSTGVTLGLNQTEFGNNRIKAFGVPASQARIKTMDYRDIPREKWDKISCLEMAEHVGVRKFSEFMQQVRAMLDDDGLFFMQVAGLRATWQYEDFIWGLFMARYVFPGADASTPLYWYTKQLECNGFEVQSVHTIGVHYSATIYRWYQNWMQNKEMIMERYGKKWFRTWEIFLAWSTIIARQGSATCYQIVAAKNLNSRDRASHQVPHVPADCVAAQ</sequence>
<evidence type="ECO:0000256" key="5">
    <source>
        <dbReference type="ARBA" id="ARBA00022516"/>
    </source>
</evidence>
<evidence type="ECO:0000256" key="15">
    <source>
        <dbReference type="SAM" id="Phobius"/>
    </source>
</evidence>
<accession>A0A9P6U230</accession>
<keyword evidence="13 15" id="KW-0472">Membrane</keyword>
<evidence type="ECO:0000256" key="3">
    <source>
        <dbReference type="ARBA" id="ARBA00004991"/>
    </source>
</evidence>
<comment type="pathway">
    <text evidence="2">Lipid metabolism; sphingolipid metabolism.</text>
</comment>
<keyword evidence="10" id="KW-0746">Sphingolipid metabolism</keyword>
<comment type="pathway">
    <text evidence="3">Sphingolipid metabolism.</text>
</comment>
<dbReference type="CDD" id="cd02440">
    <property type="entry name" value="AdoMet_MTases"/>
    <property type="match status" value="1"/>
</dbReference>
<dbReference type="GO" id="GO:0016020">
    <property type="term" value="C:membrane"/>
    <property type="evidence" value="ECO:0007669"/>
    <property type="project" value="UniProtKB-SubCell"/>
</dbReference>
<evidence type="ECO:0000256" key="8">
    <source>
        <dbReference type="ARBA" id="ARBA00022691"/>
    </source>
</evidence>
<dbReference type="OrthoDB" id="412182at2759"/>
<evidence type="ECO:0000256" key="13">
    <source>
        <dbReference type="ARBA" id="ARBA00023136"/>
    </source>
</evidence>
<keyword evidence="17" id="KW-1185">Reference proteome</keyword>
<keyword evidence="5" id="KW-0444">Lipid biosynthesis</keyword>
<evidence type="ECO:0000313" key="17">
    <source>
        <dbReference type="Proteomes" id="UP000807716"/>
    </source>
</evidence>
<evidence type="ECO:0000256" key="9">
    <source>
        <dbReference type="ARBA" id="ARBA00022692"/>
    </source>
</evidence>
<evidence type="ECO:0000256" key="14">
    <source>
        <dbReference type="ARBA" id="ARBA00039020"/>
    </source>
</evidence>
<evidence type="ECO:0000313" key="16">
    <source>
        <dbReference type="EMBL" id="KAG0256282.1"/>
    </source>
</evidence>
<dbReference type="PANTHER" id="PTHR45197">
    <property type="entry name" value="SYNTHASE, PUTATIVE (AFU_ORTHOLOGUE AFUA_7G04190)-RELATED"/>
    <property type="match status" value="1"/>
</dbReference>
<dbReference type="Gene3D" id="3.40.50.150">
    <property type="entry name" value="Vaccinia Virus protein VP39"/>
    <property type="match status" value="1"/>
</dbReference>
<feature type="transmembrane region" description="Helical" evidence="15">
    <location>
        <begin position="63"/>
        <end position="81"/>
    </location>
</feature>
<gene>
    <name evidence="16" type="ORF">DFQ27_005791</name>
</gene>
<dbReference type="Pfam" id="PF02353">
    <property type="entry name" value="CMAS"/>
    <property type="match status" value="1"/>
</dbReference>
<protein>
    <recommendedName>
        <fullName evidence="14">sphingolipid C(9)-methyltransferase</fullName>
        <ecNumber evidence="14">2.1.1.317</ecNumber>
    </recommendedName>
</protein>
<dbReference type="GO" id="GO:0008168">
    <property type="term" value="F:methyltransferase activity"/>
    <property type="evidence" value="ECO:0007669"/>
    <property type="project" value="UniProtKB-KW"/>
</dbReference>
<name>A0A9P6U230_9FUNG</name>
<evidence type="ECO:0000256" key="12">
    <source>
        <dbReference type="ARBA" id="ARBA00023098"/>
    </source>
</evidence>
<keyword evidence="9 15" id="KW-0812">Transmembrane</keyword>
<keyword evidence="6" id="KW-0489">Methyltransferase</keyword>